<dbReference type="AlphaFoldDB" id="A0A0F9ZJ84"/>
<organism evidence="2 3">
    <name type="scientific">candidate division WS6 bacterium GW2011_GWC1_33_20</name>
    <dbReference type="NCBI Taxonomy" id="1619089"/>
    <lineage>
        <taxon>Bacteria</taxon>
        <taxon>Candidatus Dojkabacteria</taxon>
    </lineage>
</organism>
<dbReference type="Proteomes" id="UP000034302">
    <property type="component" value="Unassembled WGS sequence"/>
</dbReference>
<keyword evidence="1" id="KW-0812">Transmembrane</keyword>
<reference evidence="2 3" key="1">
    <citation type="journal article" date="2015" name="Nature">
        <title>rRNA introns, odd ribosomes, and small enigmatic genomes across a large radiation of phyla.</title>
        <authorList>
            <person name="Brown C.T."/>
            <person name="Hug L.A."/>
            <person name="Thomas B.C."/>
            <person name="Sharon I."/>
            <person name="Castelle C.J."/>
            <person name="Singh A."/>
            <person name="Wilkins M.J."/>
            <person name="Williams K.H."/>
            <person name="Banfield J.F."/>
        </authorList>
    </citation>
    <scope>NUCLEOTIDE SEQUENCE [LARGE SCALE GENOMIC DNA]</scope>
</reference>
<sequence>MFNTKKDPKSINLLQSETDSQGILYTSVNWFASVGKTFLIIVQVIALAVFVFRLVMDGKNNDLTGEINAQVKVLENDTWKQSAIKYENLQNLLADIKIIGTEQKINSNVISEVLGSIPVSLNVESMSINNDRVSIAIKTTDFLALKNYEDALKNNTYYSDVRFNISKTNDELEVSVTFIVNEEVT</sequence>
<evidence type="ECO:0000256" key="1">
    <source>
        <dbReference type="SAM" id="Phobius"/>
    </source>
</evidence>
<keyword evidence="1" id="KW-0472">Membrane</keyword>
<comment type="caution">
    <text evidence="2">The sequence shown here is derived from an EMBL/GenBank/DDBJ whole genome shotgun (WGS) entry which is preliminary data.</text>
</comment>
<feature type="transmembrane region" description="Helical" evidence="1">
    <location>
        <begin position="30"/>
        <end position="52"/>
    </location>
</feature>
<dbReference type="EMBL" id="LBOV01000004">
    <property type="protein sequence ID" value="KKP44278.1"/>
    <property type="molecule type" value="Genomic_DNA"/>
</dbReference>
<keyword evidence="1" id="KW-1133">Transmembrane helix</keyword>
<evidence type="ECO:0008006" key="4">
    <source>
        <dbReference type="Google" id="ProtNLM"/>
    </source>
</evidence>
<name>A0A0F9ZJ84_9BACT</name>
<protein>
    <recommendedName>
        <fullName evidence="4">Fimbrial assembly family protein</fullName>
    </recommendedName>
</protein>
<evidence type="ECO:0000313" key="2">
    <source>
        <dbReference type="EMBL" id="KKP44278.1"/>
    </source>
</evidence>
<evidence type="ECO:0000313" key="3">
    <source>
        <dbReference type="Proteomes" id="UP000034302"/>
    </source>
</evidence>
<gene>
    <name evidence="2" type="ORF">UR34_C0004G0019</name>
</gene>
<accession>A0A0F9ZJ84</accession>
<proteinExistence type="predicted"/>